<evidence type="ECO:0000313" key="1">
    <source>
        <dbReference type="EMBL" id="THG12725.1"/>
    </source>
</evidence>
<accession>A0A4S4EAY9</accession>
<gene>
    <name evidence="1" type="ORF">TEA_026852</name>
</gene>
<sequence>MIGLVIGWSWRPRWTGLLYLGHRSKLRFTWTAPPGFGAWRFWLAFTAFSVGWRLWSRFIWKGNDGSLAAAAAQLVKSGGDVRNNMYPEQLTHLSCELQLFMSSRRACSLYEDLGIALHYGGMLSHQMLANDIDDFCILAEGADLMVWVAKRSMVDELEAMLDVVDPQPPRRSLSMRRRTFDMADDLIQKELAAVVAEVVQMLDQ</sequence>
<keyword evidence="2" id="KW-1185">Reference proteome</keyword>
<name>A0A4S4EAY9_CAMSN</name>
<dbReference type="AlphaFoldDB" id="A0A4S4EAY9"/>
<protein>
    <submittedName>
        <fullName evidence="1">Uncharacterized protein</fullName>
    </submittedName>
</protein>
<reference evidence="1 2" key="1">
    <citation type="journal article" date="2018" name="Proc. Natl. Acad. Sci. U.S.A.">
        <title>Draft genome sequence of Camellia sinensis var. sinensis provides insights into the evolution of the tea genome and tea quality.</title>
        <authorList>
            <person name="Wei C."/>
            <person name="Yang H."/>
            <person name="Wang S."/>
            <person name="Zhao J."/>
            <person name="Liu C."/>
            <person name="Gao L."/>
            <person name="Xia E."/>
            <person name="Lu Y."/>
            <person name="Tai Y."/>
            <person name="She G."/>
            <person name="Sun J."/>
            <person name="Cao H."/>
            <person name="Tong W."/>
            <person name="Gao Q."/>
            <person name="Li Y."/>
            <person name="Deng W."/>
            <person name="Jiang X."/>
            <person name="Wang W."/>
            <person name="Chen Q."/>
            <person name="Zhang S."/>
            <person name="Li H."/>
            <person name="Wu J."/>
            <person name="Wang P."/>
            <person name="Li P."/>
            <person name="Shi C."/>
            <person name="Zheng F."/>
            <person name="Jian J."/>
            <person name="Huang B."/>
            <person name="Shan D."/>
            <person name="Shi M."/>
            <person name="Fang C."/>
            <person name="Yue Y."/>
            <person name="Li F."/>
            <person name="Li D."/>
            <person name="Wei S."/>
            <person name="Han B."/>
            <person name="Jiang C."/>
            <person name="Yin Y."/>
            <person name="Xia T."/>
            <person name="Zhang Z."/>
            <person name="Bennetzen J.L."/>
            <person name="Zhao S."/>
            <person name="Wan X."/>
        </authorList>
    </citation>
    <scope>NUCLEOTIDE SEQUENCE [LARGE SCALE GENOMIC DNA]</scope>
    <source>
        <strain evidence="2">cv. Shuchazao</strain>
        <tissue evidence="1">Leaf</tissue>
    </source>
</reference>
<dbReference type="Proteomes" id="UP000306102">
    <property type="component" value="Unassembled WGS sequence"/>
</dbReference>
<dbReference type="EMBL" id="SDRB02006393">
    <property type="protein sequence ID" value="THG12725.1"/>
    <property type="molecule type" value="Genomic_DNA"/>
</dbReference>
<evidence type="ECO:0000313" key="2">
    <source>
        <dbReference type="Proteomes" id="UP000306102"/>
    </source>
</evidence>
<dbReference type="STRING" id="542762.A0A4S4EAY9"/>
<comment type="caution">
    <text evidence="1">The sequence shown here is derived from an EMBL/GenBank/DDBJ whole genome shotgun (WGS) entry which is preliminary data.</text>
</comment>
<proteinExistence type="predicted"/>
<organism evidence="1 2">
    <name type="scientific">Camellia sinensis var. sinensis</name>
    <name type="common">China tea</name>
    <dbReference type="NCBI Taxonomy" id="542762"/>
    <lineage>
        <taxon>Eukaryota</taxon>
        <taxon>Viridiplantae</taxon>
        <taxon>Streptophyta</taxon>
        <taxon>Embryophyta</taxon>
        <taxon>Tracheophyta</taxon>
        <taxon>Spermatophyta</taxon>
        <taxon>Magnoliopsida</taxon>
        <taxon>eudicotyledons</taxon>
        <taxon>Gunneridae</taxon>
        <taxon>Pentapetalae</taxon>
        <taxon>asterids</taxon>
        <taxon>Ericales</taxon>
        <taxon>Theaceae</taxon>
        <taxon>Camellia</taxon>
    </lineage>
</organism>